<dbReference type="Pfam" id="PF09346">
    <property type="entry name" value="SMI1_KNR4"/>
    <property type="match status" value="1"/>
</dbReference>
<sequence>MQSALERIREQNPDFYSKYPTQLLTIADEQVIQSISIQWQLPDEYLYFLRHYVPRSVSWSTDEYINLQIYGADDLVGGQSGYNYNPVKEELITEWPAGYLVIASDEGDPYCIDLSRGDTVIYTAPHGAGTWDFSVVYDNLTEFLHSVLLPRSYEDEDSNMDEDEQYSYNKVFLTGPGSDKVKTLLFIKKVFSCDYTEAKAHLEAVPLTVYKGIDREAAKIVEQLRSIGADYESHRISVNEFLGIP</sequence>
<dbReference type="AlphaFoldDB" id="A0A3S1BXB1"/>
<reference evidence="3 4" key="1">
    <citation type="submission" date="2018-12" db="EMBL/GenBank/DDBJ databases">
        <authorList>
            <person name="Sun L."/>
            <person name="Chen Z."/>
        </authorList>
    </citation>
    <scope>NUCLEOTIDE SEQUENCE [LARGE SCALE GENOMIC DNA]</scope>
    <source>
        <strain evidence="3 4">3-5-3</strain>
    </source>
</reference>
<feature type="domain" description="Knr4/Smi1-like" evidence="2">
    <location>
        <begin position="37"/>
        <end position="144"/>
    </location>
</feature>
<proteinExistence type="predicted"/>
<dbReference type="Gene3D" id="3.30.1390.10">
    <property type="match status" value="1"/>
</dbReference>
<dbReference type="Pfam" id="PF00542">
    <property type="entry name" value="Ribosomal_L12"/>
    <property type="match status" value="1"/>
</dbReference>
<evidence type="ECO:0000313" key="3">
    <source>
        <dbReference type="EMBL" id="RUT36601.1"/>
    </source>
</evidence>
<dbReference type="InterPro" id="IPR013823">
    <property type="entry name" value="Ribosomal_bL12_C"/>
</dbReference>
<dbReference type="Proteomes" id="UP000272464">
    <property type="component" value="Unassembled WGS sequence"/>
</dbReference>
<dbReference type="InterPro" id="IPR037883">
    <property type="entry name" value="Knr4/Smi1-like_sf"/>
</dbReference>
<dbReference type="Gene3D" id="3.40.1580.10">
    <property type="entry name" value="SMI1/KNR4-like"/>
    <property type="match status" value="1"/>
</dbReference>
<dbReference type="GO" id="GO:0006412">
    <property type="term" value="P:translation"/>
    <property type="evidence" value="ECO:0007669"/>
    <property type="project" value="InterPro"/>
</dbReference>
<dbReference type="SUPFAM" id="SSF160631">
    <property type="entry name" value="SMI1/KNR4-like"/>
    <property type="match status" value="1"/>
</dbReference>
<comment type="caution">
    <text evidence="3">The sequence shown here is derived from an EMBL/GenBank/DDBJ whole genome shotgun (WGS) entry which is preliminary data.</text>
</comment>
<dbReference type="OrthoDB" id="8444591at2"/>
<feature type="domain" description="Large ribosomal subunit protein bL12 C-terminal" evidence="1">
    <location>
        <begin position="170"/>
        <end position="230"/>
    </location>
</feature>
<accession>A0A3S1BXB1</accession>
<dbReference type="InterPro" id="IPR018958">
    <property type="entry name" value="Knr4/Smi1-like_dom"/>
</dbReference>
<evidence type="ECO:0000259" key="2">
    <source>
        <dbReference type="Pfam" id="PF09346"/>
    </source>
</evidence>
<name>A0A3S1BXB1_9BACL</name>
<dbReference type="GO" id="GO:0003735">
    <property type="term" value="F:structural constituent of ribosome"/>
    <property type="evidence" value="ECO:0007669"/>
    <property type="project" value="InterPro"/>
</dbReference>
<dbReference type="EMBL" id="RZNX01000001">
    <property type="protein sequence ID" value="RUT36601.1"/>
    <property type="molecule type" value="Genomic_DNA"/>
</dbReference>
<gene>
    <name evidence="3" type="ORF">EJP77_03260</name>
</gene>
<dbReference type="InterPro" id="IPR014719">
    <property type="entry name" value="Ribosomal_bL12_C/ClpS-like"/>
</dbReference>
<dbReference type="SUPFAM" id="SSF54736">
    <property type="entry name" value="ClpS-like"/>
    <property type="match status" value="1"/>
</dbReference>
<keyword evidence="4" id="KW-1185">Reference proteome</keyword>
<evidence type="ECO:0000313" key="4">
    <source>
        <dbReference type="Proteomes" id="UP000272464"/>
    </source>
</evidence>
<organism evidence="3 4">
    <name type="scientific">Paenibacillus zeisoli</name>
    <dbReference type="NCBI Taxonomy" id="2496267"/>
    <lineage>
        <taxon>Bacteria</taxon>
        <taxon>Bacillati</taxon>
        <taxon>Bacillota</taxon>
        <taxon>Bacilli</taxon>
        <taxon>Bacillales</taxon>
        <taxon>Paenibacillaceae</taxon>
        <taxon>Paenibacillus</taxon>
    </lineage>
</organism>
<evidence type="ECO:0000259" key="1">
    <source>
        <dbReference type="Pfam" id="PF00542"/>
    </source>
</evidence>
<protein>
    <submittedName>
        <fullName evidence="3">SMI1/KNR4 family protein</fullName>
    </submittedName>
</protein>